<dbReference type="Gene3D" id="3.40.190.290">
    <property type="match status" value="1"/>
</dbReference>
<dbReference type="InterPro" id="IPR005119">
    <property type="entry name" value="LysR_subst-bd"/>
</dbReference>
<gene>
    <name evidence="6" type="ORF">RP29_04515</name>
</gene>
<reference evidence="6 7" key="1">
    <citation type="submission" date="2014-12" db="EMBL/GenBank/DDBJ databases">
        <title>Isolation of bacteria from lake water.</title>
        <authorList>
            <person name="Sheng K.-Y."/>
            <person name="Chin P.-S."/>
            <person name="Chan K.-G."/>
            <person name="Tan G.S."/>
        </authorList>
    </citation>
    <scope>NUCLEOTIDE SEQUENCE [LARGE SCALE GENOMIC DNA]</scope>
    <source>
        <strain evidence="6 7">KY4</strain>
    </source>
</reference>
<dbReference type="Proteomes" id="UP000032566">
    <property type="component" value="Unassembled WGS sequence"/>
</dbReference>
<dbReference type="Pfam" id="PF03466">
    <property type="entry name" value="LysR_substrate"/>
    <property type="match status" value="1"/>
</dbReference>
<comment type="similarity">
    <text evidence="1">Belongs to the LysR transcriptional regulatory family.</text>
</comment>
<name>A0A0D7KCF2_9BURK</name>
<dbReference type="InterPro" id="IPR036388">
    <property type="entry name" value="WH-like_DNA-bd_sf"/>
</dbReference>
<evidence type="ECO:0000256" key="3">
    <source>
        <dbReference type="ARBA" id="ARBA00023125"/>
    </source>
</evidence>
<evidence type="ECO:0000256" key="1">
    <source>
        <dbReference type="ARBA" id="ARBA00009437"/>
    </source>
</evidence>
<dbReference type="Pfam" id="PF00126">
    <property type="entry name" value="HTH_1"/>
    <property type="match status" value="1"/>
</dbReference>
<dbReference type="InterPro" id="IPR050950">
    <property type="entry name" value="HTH-type_LysR_regulators"/>
</dbReference>
<sequence>MRSSLRLQDTALRYFLEVVRTGSVSEAATRLSVSPSAVSRQVATLEDLLGVPLFERRPRGMAPSPAGELLAAHALRNALEADRVVADIEALQGLRRGLIRVCCSAGFAIEFLPKAMAQFREQHPGMQFHLRVAAPAAVTQAVLNTEADIGLTYSRTAERDIEVQHRQVSPVIAIMRPDHPLARHASVTLAQMHPYPVALPERDNTVRQLFDIGCSQRQLVFDPVLVSNHFETLTHFVLHAGGMSISGEVTVRERVRRGELHAALIRERSMNGRAIELQTLAGRTLPEGVRAFIAHLRQQLPPT</sequence>
<organism evidence="6 7">
    <name type="scientific">Acidovorax temperans</name>
    <dbReference type="NCBI Taxonomy" id="80878"/>
    <lineage>
        <taxon>Bacteria</taxon>
        <taxon>Pseudomonadati</taxon>
        <taxon>Pseudomonadota</taxon>
        <taxon>Betaproteobacteria</taxon>
        <taxon>Burkholderiales</taxon>
        <taxon>Comamonadaceae</taxon>
        <taxon>Acidovorax</taxon>
    </lineage>
</organism>
<dbReference type="PATRIC" id="fig|80878.5.peg.139"/>
<keyword evidence="7" id="KW-1185">Reference proteome</keyword>
<protein>
    <submittedName>
        <fullName evidence="6">LysR family transcriptional regulator</fullName>
    </submittedName>
</protein>
<dbReference type="EMBL" id="JXYQ01000011">
    <property type="protein sequence ID" value="KJA11632.1"/>
    <property type="molecule type" value="Genomic_DNA"/>
</dbReference>
<comment type="caution">
    <text evidence="6">The sequence shown here is derived from an EMBL/GenBank/DDBJ whole genome shotgun (WGS) entry which is preliminary data.</text>
</comment>
<dbReference type="SUPFAM" id="SSF46785">
    <property type="entry name" value="Winged helix' DNA-binding domain"/>
    <property type="match status" value="1"/>
</dbReference>
<dbReference type="STRING" id="80878.RP29_04515"/>
<evidence type="ECO:0000256" key="4">
    <source>
        <dbReference type="ARBA" id="ARBA00023163"/>
    </source>
</evidence>
<dbReference type="GO" id="GO:0003700">
    <property type="term" value="F:DNA-binding transcription factor activity"/>
    <property type="evidence" value="ECO:0007669"/>
    <property type="project" value="InterPro"/>
</dbReference>
<evidence type="ECO:0000259" key="5">
    <source>
        <dbReference type="PROSITE" id="PS50931"/>
    </source>
</evidence>
<proteinExistence type="inferred from homology"/>
<dbReference type="GO" id="GO:0005829">
    <property type="term" value="C:cytosol"/>
    <property type="evidence" value="ECO:0007669"/>
    <property type="project" value="TreeGrafter"/>
</dbReference>
<dbReference type="SUPFAM" id="SSF53850">
    <property type="entry name" value="Periplasmic binding protein-like II"/>
    <property type="match status" value="1"/>
</dbReference>
<evidence type="ECO:0000313" key="7">
    <source>
        <dbReference type="Proteomes" id="UP000032566"/>
    </source>
</evidence>
<dbReference type="Gene3D" id="1.10.10.10">
    <property type="entry name" value="Winged helix-like DNA-binding domain superfamily/Winged helix DNA-binding domain"/>
    <property type="match status" value="1"/>
</dbReference>
<dbReference type="AlphaFoldDB" id="A0A0D7KCF2"/>
<dbReference type="PROSITE" id="PS50931">
    <property type="entry name" value="HTH_LYSR"/>
    <property type="match status" value="1"/>
</dbReference>
<dbReference type="PANTHER" id="PTHR30419">
    <property type="entry name" value="HTH-TYPE TRANSCRIPTIONAL REGULATOR YBHD"/>
    <property type="match status" value="1"/>
</dbReference>
<feature type="domain" description="HTH lysR-type" evidence="5">
    <location>
        <begin position="12"/>
        <end position="64"/>
    </location>
</feature>
<dbReference type="GO" id="GO:0003677">
    <property type="term" value="F:DNA binding"/>
    <property type="evidence" value="ECO:0007669"/>
    <property type="project" value="UniProtKB-KW"/>
</dbReference>
<dbReference type="PRINTS" id="PR00039">
    <property type="entry name" value="HTHLYSR"/>
</dbReference>
<keyword evidence="4" id="KW-0804">Transcription</keyword>
<dbReference type="RefSeq" id="WP_044396276.1">
    <property type="nucleotide sequence ID" value="NZ_JAYRUO010000022.1"/>
</dbReference>
<keyword evidence="3" id="KW-0238">DNA-binding</keyword>
<dbReference type="FunFam" id="1.10.10.10:FF:000001">
    <property type="entry name" value="LysR family transcriptional regulator"/>
    <property type="match status" value="1"/>
</dbReference>
<dbReference type="OrthoDB" id="8839922at2"/>
<keyword evidence="2" id="KW-0805">Transcription regulation</keyword>
<dbReference type="InterPro" id="IPR000847">
    <property type="entry name" value="LysR_HTH_N"/>
</dbReference>
<dbReference type="InterPro" id="IPR036390">
    <property type="entry name" value="WH_DNA-bd_sf"/>
</dbReference>
<accession>A0A0D7KCF2</accession>
<dbReference type="PANTHER" id="PTHR30419:SF8">
    <property type="entry name" value="NITROGEN ASSIMILATION TRANSCRIPTIONAL ACTIVATOR-RELATED"/>
    <property type="match status" value="1"/>
</dbReference>
<evidence type="ECO:0000256" key="2">
    <source>
        <dbReference type="ARBA" id="ARBA00023015"/>
    </source>
</evidence>
<evidence type="ECO:0000313" key="6">
    <source>
        <dbReference type="EMBL" id="KJA11632.1"/>
    </source>
</evidence>